<reference evidence="3 4" key="1">
    <citation type="submission" date="2021-03" db="EMBL/GenBank/DDBJ databases">
        <title>Sequencing the genomes of 1000 actinobacteria strains.</title>
        <authorList>
            <person name="Klenk H.-P."/>
        </authorList>
    </citation>
    <scope>NUCLEOTIDE SEQUENCE [LARGE SCALE GENOMIC DNA]</scope>
    <source>
        <strain evidence="3 4">DSM 46670</strain>
    </source>
</reference>
<evidence type="ECO:0000313" key="3">
    <source>
        <dbReference type="EMBL" id="MBP2326640.1"/>
    </source>
</evidence>
<evidence type="ECO:0000313" key="4">
    <source>
        <dbReference type="Proteomes" id="UP001519332"/>
    </source>
</evidence>
<feature type="domain" description="CATRA-Associated Small Protein" evidence="2">
    <location>
        <begin position="34"/>
        <end position="116"/>
    </location>
</feature>
<dbReference type="RefSeq" id="WP_209643685.1">
    <property type="nucleotide sequence ID" value="NZ_JAGINW010000001.1"/>
</dbReference>
<gene>
    <name evidence="3" type="ORF">JOF56_007025</name>
</gene>
<dbReference type="InterPro" id="IPR046924">
    <property type="entry name" value="CATASP"/>
</dbReference>
<comment type="caution">
    <text evidence="3">The sequence shown here is derived from an EMBL/GenBank/DDBJ whole genome shotgun (WGS) entry which is preliminary data.</text>
</comment>
<evidence type="ECO:0000259" key="2">
    <source>
        <dbReference type="Pfam" id="PF20271"/>
    </source>
</evidence>
<proteinExistence type="predicted"/>
<feature type="compositionally biased region" description="Basic and acidic residues" evidence="1">
    <location>
        <begin position="122"/>
        <end position="141"/>
    </location>
</feature>
<dbReference type="Proteomes" id="UP001519332">
    <property type="component" value="Unassembled WGS sequence"/>
</dbReference>
<feature type="region of interest" description="Disordered" evidence="1">
    <location>
        <begin position="111"/>
        <end position="141"/>
    </location>
</feature>
<organism evidence="3 4">
    <name type="scientific">Kibdelosporangium banguiense</name>
    <dbReference type="NCBI Taxonomy" id="1365924"/>
    <lineage>
        <taxon>Bacteria</taxon>
        <taxon>Bacillati</taxon>
        <taxon>Actinomycetota</taxon>
        <taxon>Actinomycetes</taxon>
        <taxon>Pseudonocardiales</taxon>
        <taxon>Pseudonocardiaceae</taxon>
        <taxon>Kibdelosporangium</taxon>
    </lineage>
</organism>
<evidence type="ECO:0000256" key="1">
    <source>
        <dbReference type="SAM" id="MobiDB-lite"/>
    </source>
</evidence>
<name>A0ABS4TQE7_9PSEU</name>
<dbReference type="Pfam" id="PF20271">
    <property type="entry name" value="CATASP"/>
    <property type="match status" value="1"/>
</dbReference>
<sequence length="141" mass="15820">MASARLRIIMEDSAAMPMNDGAEWDLAMAEARAEAHRQLKDVLAWRFPEPRWQRVAEIVQSIDDAVRDGDLTMLESATAALELQSSYRITRIGSDKVEAPAQVRERVNRLQHTLTESAARPGADDRGDDGHDGHDRADDRR</sequence>
<dbReference type="EMBL" id="JAGINW010000001">
    <property type="protein sequence ID" value="MBP2326640.1"/>
    <property type="molecule type" value="Genomic_DNA"/>
</dbReference>
<keyword evidence="4" id="KW-1185">Reference proteome</keyword>
<accession>A0ABS4TQE7</accession>
<protein>
    <recommendedName>
        <fullName evidence="2">CATRA-Associated Small Protein domain-containing protein</fullName>
    </recommendedName>
</protein>